<keyword evidence="4 10" id="KW-0812">Transmembrane</keyword>
<evidence type="ECO:0000259" key="11">
    <source>
        <dbReference type="Pfam" id="PF18266"/>
    </source>
</evidence>
<evidence type="ECO:0000256" key="9">
    <source>
        <dbReference type="ARBA" id="ARBA00023180"/>
    </source>
</evidence>
<sequence length="661" mass="73793">MTAKEGGNVGVVHVVNDQTDIDHVLKTGQHYPYIPVITAKYFKLLTDPRICRDILNQFKSSPKRITGVLVVDEKRTSDVTGLSPDKTCPNDGFGLYADDTTYGHCGQQEWNSAGESTLKHNDGLMFNDWPFPIFMVRNATNIEEIKDCFKRYGGPEYPLCGIQLEAPMNAAKDSVACIRRTHLQKSSYSLSQTFYCDPLGGHNIFSTLLWTSKRDKISNDSVVVLSARLDSFSMFDNVSPGSDSALTSVVTLLAIAKTLNDYRSDIQRLSNDKNILYALFDGEAFDYIGSSRVAHDMSAGKFPVDPKSDGDVAQLRSEQFSHFIELNQLAAHGTDDTIYIHKNLKSNEAVSKLEGLLEKYAKNIRNFKMSSISDGRPLPPSSVQTFLKQNNAMGGVVIANHENEFTNKFYNSIYDDIQNVNPNDDKLLATRLTNVATVVSKAVYELLTGQQRQPEISVNQTLVELLLDCYTNNSNCDLFNIIMDPERAHHGTDKPRGEPLPTYVGVFGSSTLSSASRIYTHMLLSYLGGEELSPDVTKENCTQQNKESRQFSFYWMTGARNGTCIKSQAIKTDALSPAFLSEGQVTDERLYSTWTESRWTGGKVRIFLMPSPLQQWLTLIAGLILTLISFVFIYMIDKNSVILFERMDVANVPQQSLTVGL</sequence>
<dbReference type="GO" id="GO:0005886">
    <property type="term" value="C:plasma membrane"/>
    <property type="evidence" value="ECO:0007669"/>
    <property type="project" value="TreeGrafter"/>
</dbReference>
<dbReference type="EMBL" id="OC920686">
    <property type="protein sequence ID" value="CAD7652711.1"/>
    <property type="molecule type" value="Genomic_DNA"/>
</dbReference>
<dbReference type="PANTHER" id="PTHR21092">
    <property type="entry name" value="NICASTRIN"/>
    <property type="match status" value="1"/>
</dbReference>
<dbReference type="AlphaFoldDB" id="A0A7R9M439"/>
<dbReference type="GO" id="GO:0016485">
    <property type="term" value="P:protein processing"/>
    <property type="evidence" value="ECO:0007669"/>
    <property type="project" value="InterPro"/>
</dbReference>
<evidence type="ECO:0000256" key="7">
    <source>
        <dbReference type="ARBA" id="ARBA00022989"/>
    </source>
</evidence>
<comment type="similarity">
    <text evidence="2">Belongs to the nicastrin family.</text>
</comment>
<gene>
    <name evidence="12" type="ORF">ONB1V03_LOCUS9371</name>
</gene>
<feature type="domain" description="Nicastrin small lobe" evidence="11">
    <location>
        <begin position="3"/>
        <end position="170"/>
    </location>
</feature>
<proteinExistence type="inferred from homology"/>
<dbReference type="Proteomes" id="UP000728032">
    <property type="component" value="Unassembled WGS sequence"/>
</dbReference>
<comment type="subcellular location">
    <subcellularLocation>
        <location evidence="1">Membrane</location>
        <topology evidence="1">Single-pass type I membrane protein</topology>
    </subcellularLocation>
</comment>
<feature type="transmembrane region" description="Helical" evidence="10">
    <location>
        <begin position="616"/>
        <end position="636"/>
    </location>
</feature>
<dbReference type="GO" id="GO:0007219">
    <property type="term" value="P:Notch signaling pathway"/>
    <property type="evidence" value="ECO:0007669"/>
    <property type="project" value="UniProtKB-KW"/>
</dbReference>
<keyword evidence="13" id="KW-1185">Reference proteome</keyword>
<accession>A0A7R9M439</accession>
<reference evidence="12" key="1">
    <citation type="submission" date="2020-11" db="EMBL/GenBank/DDBJ databases">
        <authorList>
            <person name="Tran Van P."/>
        </authorList>
    </citation>
    <scope>NUCLEOTIDE SEQUENCE</scope>
</reference>
<dbReference type="PANTHER" id="PTHR21092:SF0">
    <property type="entry name" value="NICASTRIN"/>
    <property type="match status" value="1"/>
</dbReference>
<dbReference type="OrthoDB" id="755951at2759"/>
<evidence type="ECO:0000256" key="5">
    <source>
        <dbReference type="ARBA" id="ARBA00022729"/>
    </source>
</evidence>
<dbReference type="Pfam" id="PF18266">
    <property type="entry name" value="Ncstrn_small"/>
    <property type="match status" value="1"/>
</dbReference>
<evidence type="ECO:0000256" key="8">
    <source>
        <dbReference type="ARBA" id="ARBA00023136"/>
    </source>
</evidence>
<evidence type="ECO:0000256" key="1">
    <source>
        <dbReference type="ARBA" id="ARBA00004479"/>
    </source>
</evidence>
<dbReference type="Gene3D" id="3.40.630.10">
    <property type="entry name" value="Zn peptidases"/>
    <property type="match status" value="1"/>
</dbReference>
<organism evidence="12">
    <name type="scientific">Oppiella nova</name>
    <dbReference type="NCBI Taxonomy" id="334625"/>
    <lineage>
        <taxon>Eukaryota</taxon>
        <taxon>Metazoa</taxon>
        <taxon>Ecdysozoa</taxon>
        <taxon>Arthropoda</taxon>
        <taxon>Chelicerata</taxon>
        <taxon>Arachnida</taxon>
        <taxon>Acari</taxon>
        <taxon>Acariformes</taxon>
        <taxon>Sarcoptiformes</taxon>
        <taxon>Oribatida</taxon>
        <taxon>Brachypylina</taxon>
        <taxon>Oppioidea</taxon>
        <taxon>Oppiidae</taxon>
        <taxon>Oppiella</taxon>
    </lineage>
</organism>
<name>A0A7R9M439_9ACAR</name>
<keyword evidence="8 10" id="KW-0472">Membrane</keyword>
<keyword evidence="7 10" id="KW-1133">Transmembrane helix</keyword>
<dbReference type="SUPFAM" id="SSF53187">
    <property type="entry name" value="Zn-dependent exopeptidases"/>
    <property type="match status" value="1"/>
</dbReference>
<evidence type="ECO:0000313" key="12">
    <source>
        <dbReference type="EMBL" id="CAD7652711.1"/>
    </source>
</evidence>
<evidence type="ECO:0000256" key="6">
    <source>
        <dbReference type="ARBA" id="ARBA00022976"/>
    </source>
</evidence>
<evidence type="ECO:0000313" key="13">
    <source>
        <dbReference type="Proteomes" id="UP000728032"/>
    </source>
</evidence>
<dbReference type="Pfam" id="PF05450">
    <property type="entry name" value="Nicastrin"/>
    <property type="match status" value="1"/>
</dbReference>
<dbReference type="GO" id="GO:0007220">
    <property type="term" value="P:Notch receptor processing"/>
    <property type="evidence" value="ECO:0007669"/>
    <property type="project" value="TreeGrafter"/>
</dbReference>
<evidence type="ECO:0000256" key="4">
    <source>
        <dbReference type="ARBA" id="ARBA00022692"/>
    </source>
</evidence>
<keyword evidence="6" id="KW-0914">Notch signaling pathway</keyword>
<evidence type="ECO:0000256" key="3">
    <source>
        <dbReference type="ARBA" id="ARBA00015303"/>
    </source>
</evidence>
<dbReference type="EMBL" id="CAJPVJ010005861">
    <property type="protein sequence ID" value="CAG2169898.1"/>
    <property type="molecule type" value="Genomic_DNA"/>
</dbReference>
<dbReference type="InterPro" id="IPR041084">
    <property type="entry name" value="Ncstrn_small"/>
</dbReference>
<evidence type="ECO:0000256" key="10">
    <source>
        <dbReference type="SAM" id="Phobius"/>
    </source>
</evidence>
<evidence type="ECO:0000256" key="2">
    <source>
        <dbReference type="ARBA" id="ARBA00007717"/>
    </source>
</evidence>
<protein>
    <recommendedName>
        <fullName evidence="3">Nicastrin</fullName>
    </recommendedName>
</protein>
<dbReference type="InterPro" id="IPR008710">
    <property type="entry name" value="Nicastrin"/>
</dbReference>
<keyword evidence="5" id="KW-0732">Signal</keyword>
<keyword evidence="9" id="KW-0325">Glycoprotein</keyword>